<dbReference type="Proteomes" id="UP001153069">
    <property type="component" value="Unassembled WGS sequence"/>
</dbReference>
<organism evidence="1 2">
    <name type="scientific">Seminavis robusta</name>
    <dbReference type="NCBI Taxonomy" id="568900"/>
    <lineage>
        <taxon>Eukaryota</taxon>
        <taxon>Sar</taxon>
        <taxon>Stramenopiles</taxon>
        <taxon>Ochrophyta</taxon>
        <taxon>Bacillariophyta</taxon>
        <taxon>Bacillariophyceae</taxon>
        <taxon>Bacillariophycidae</taxon>
        <taxon>Naviculales</taxon>
        <taxon>Naviculaceae</taxon>
        <taxon>Seminavis</taxon>
    </lineage>
</organism>
<evidence type="ECO:0000313" key="1">
    <source>
        <dbReference type="EMBL" id="CAB9504264.1"/>
    </source>
</evidence>
<dbReference type="EMBL" id="CAICTM010000190">
    <property type="protein sequence ID" value="CAB9504264.1"/>
    <property type="molecule type" value="Genomic_DNA"/>
</dbReference>
<evidence type="ECO:0000313" key="2">
    <source>
        <dbReference type="Proteomes" id="UP001153069"/>
    </source>
</evidence>
<sequence>MDRPSLFDFLWGACPDGNKKVASFLAISCSGRKLQDFSSGPFTLESLETRLDPLFTSEDDDGGTDHIDDLLIDGDDRWQNQSITDEEWTRLCDIVGKLCCRLRSVRIIDATVMSDERWAELLERMPSTLSKLVISGLGGDMPLTFEKVGALRGLEEFSLIACSSENYVKREDAASWLQYDRVWCTPDSFAMLAQSLKQACALKSIDISTTTLCNPQACWEPITEVIRTNPRLVTVTIPPQHYAYLLEATDRSGLSDWTLGNFADWEIKPRDLDALQNGPRICKARQQHNVPYQYQKKDLKRWVEAMIMVQDHLECFHYFFAHVPPEVYLFHHNPKFWEVD</sequence>
<reference evidence="1" key="1">
    <citation type="submission" date="2020-06" db="EMBL/GenBank/DDBJ databases">
        <authorList>
            <consortium name="Plant Systems Biology data submission"/>
        </authorList>
    </citation>
    <scope>NUCLEOTIDE SEQUENCE</scope>
    <source>
        <strain evidence="1">D6</strain>
    </source>
</reference>
<protein>
    <submittedName>
        <fullName evidence="1">Uncharacterized protein</fullName>
    </submittedName>
</protein>
<name>A0A9N8DKG2_9STRA</name>
<gene>
    <name evidence="1" type="ORF">SEMRO_191_G082100.1</name>
</gene>
<dbReference type="AlphaFoldDB" id="A0A9N8DKG2"/>
<accession>A0A9N8DKG2</accession>
<keyword evidence="2" id="KW-1185">Reference proteome</keyword>
<proteinExistence type="predicted"/>
<comment type="caution">
    <text evidence="1">The sequence shown here is derived from an EMBL/GenBank/DDBJ whole genome shotgun (WGS) entry which is preliminary data.</text>
</comment>